<dbReference type="Proteomes" id="UP000273807">
    <property type="component" value="Unassembled WGS sequence"/>
</dbReference>
<sequence>MGKATLNFMTEMITVGGFTVPVDKARRMVWEYVSEYGNWSYPAYDGYLRDAPTTDVRQQDLLAAALLNAGQQPIPTYYGLLKLLPEINRRLADPRLKGTLKEAEDDTLEAIAELYGILDEHPQHQVQLTKLSKVLHRKRPELLPLYDENIRRCYFEFGDHVRVEPVKRRKDKDRMLVWLPEVRKDLRIGVQEWNALAALAVEPPISPLRALDILGWRLVDEATPRKKRRPRRSPQP</sequence>
<protein>
    <submittedName>
        <fullName evidence="1">Uncharacterized protein</fullName>
    </submittedName>
</protein>
<keyword evidence="2" id="KW-1185">Reference proteome</keyword>
<organism evidence="1 2">
    <name type="scientific">Arthrobacter oryzae</name>
    <dbReference type="NCBI Taxonomy" id="409290"/>
    <lineage>
        <taxon>Bacteria</taxon>
        <taxon>Bacillati</taxon>
        <taxon>Actinomycetota</taxon>
        <taxon>Actinomycetes</taxon>
        <taxon>Micrococcales</taxon>
        <taxon>Micrococcaceae</taxon>
        <taxon>Arthrobacter</taxon>
    </lineage>
</organism>
<dbReference type="InterPro" id="IPR046275">
    <property type="entry name" value="DUF6308"/>
</dbReference>
<accession>A0A3N0BSQ5</accession>
<comment type="caution">
    <text evidence="1">The sequence shown here is derived from an EMBL/GenBank/DDBJ whole genome shotgun (WGS) entry which is preliminary data.</text>
</comment>
<proteinExistence type="predicted"/>
<dbReference type="Pfam" id="PF19827">
    <property type="entry name" value="DUF6308"/>
    <property type="match status" value="1"/>
</dbReference>
<name>A0A3N0BSQ5_9MICC</name>
<evidence type="ECO:0000313" key="2">
    <source>
        <dbReference type="Proteomes" id="UP000273807"/>
    </source>
</evidence>
<evidence type="ECO:0000313" key="1">
    <source>
        <dbReference type="EMBL" id="RNL51870.1"/>
    </source>
</evidence>
<gene>
    <name evidence="1" type="ORF">D7003_14815</name>
</gene>
<dbReference type="EMBL" id="RBED01000117">
    <property type="protein sequence ID" value="RNL51870.1"/>
    <property type="molecule type" value="Genomic_DNA"/>
</dbReference>
<reference evidence="1 2" key="1">
    <citation type="submission" date="2018-10" db="EMBL/GenBank/DDBJ databases">
        <title>Genome sequencing of Arthrobacter oryzae TNB02.</title>
        <authorList>
            <person name="Cho Y.-J."/>
            <person name="Cho A."/>
            <person name="Kim O.-S."/>
        </authorList>
    </citation>
    <scope>NUCLEOTIDE SEQUENCE [LARGE SCALE GENOMIC DNA]</scope>
    <source>
        <strain evidence="1 2">TNB02</strain>
    </source>
</reference>
<dbReference type="AlphaFoldDB" id="A0A3N0BSQ5"/>